<dbReference type="HOGENOM" id="CLU_1275336_0_0_2"/>
<accession>L0HHX6</accession>
<gene>
    <name evidence="2" type="ordered locus">Metfor_1629</name>
</gene>
<dbReference type="eggNOG" id="arCOG06912">
    <property type="taxonomic scope" value="Archaea"/>
</dbReference>
<dbReference type="EMBL" id="CP003167">
    <property type="protein sequence ID" value="AGB02659.1"/>
    <property type="molecule type" value="Genomic_DNA"/>
</dbReference>
<dbReference type="InParanoid" id="L0HHX6"/>
<keyword evidence="1" id="KW-0472">Membrane</keyword>
<sequence precursor="true">MEKGDLFTLIGGVILVFVIALVLNPHYLSGLPGTGGKQPLTPVPAVVSTVQDTHVLPITAAPPLTVAVTVIPTAEPTVAPPYRLFYNSSPFSYPRFKMPDNIYIYGAGDIPFRGREMVTFAYINESRGGLTQRFSVPYPVWSLNATVTAERTPQYGNFKMVLCYANNGTVIDGMEILNRGSMTRVIQTYGVDVYMIITTAYIDSYQIDLETPRDYYIQYTNR</sequence>
<dbReference type="KEGG" id="mfo:Metfor_1629"/>
<reference evidence="2 3" key="2">
    <citation type="journal article" date="2014" name="Genome Announc.">
        <title>Complete Genome Sequence of Methanoregula formicica SMSPT, a Mesophilic Hydrogenotrophic Methanogen Isolated from a Methanogenic Upflow Anaerobic Sludge Blanket Reactor.</title>
        <authorList>
            <person name="Yamamoto K."/>
            <person name="Tamaki H."/>
            <person name="Cadillo-Quiroz H."/>
            <person name="Imachi H."/>
            <person name="Kyrpides N."/>
            <person name="Woyke T."/>
            <person name="Goodwin L."/>
            <person name="Zinder S.H."/>
            <person name="Kamagata Y."/>
            <person name="Liu W.T."/>
        </authorList>
    </citation>
    <scope>NUCLEOTIDE SEQUENCE [LARGE SCALE GENOMIC DNA]</scope>
    <source>
        <strain evidence="3">DSM 22288 / NBRC 105244 / SMSP</strain>
    </source>
</reference>
<dbReference type="Proteomes" id="UP000010824">
    <property type="component" value="Chromosome"/>
</dbReference>
<name>L0HHX6_METFS</name>
<evidence type="ECO:0000313" key="2">
    <source>
        <dbReference type="EMBL" id="AGB02659.1"/>
    </source>
</evidence>
<dbReference type="OrthoDB" id="107350at2157"/>
<evidence type="ECO:0000256" key="1">
    <source>
        <dbReference type="SAM" id="Phobius"/>
    </source>
</evidence>
<reference evidence="3" key="1">
    <citation type="submission" date="2011-12" db="EMBL/GenBank/DDBJ databases">
        <title>Complete sequence of Methanoregula formicicum SMSP.</title>
        <authorList>
            <person name="Lucas S."/>
            <person name="Han J."/>
            <person name="Lapidus A."/>
            <person name="Cheng J.-F."/>
            <person name="Goodwin L."/>
            <person name="Pitluck S."/>
            <person name="Peters L."/>
            <person name="Ovchinnikova G."/>
            <person name="Teshima H."/>
            <person name="Detter J.C."/>
            <person name="Han C."/>
            <person name="Tapia R."/>
            <person name="Land M."/>
            <person name="Hauser L."/>
            <person name="Kyrpides N."/>
            <person name="Ivanova N."/>
            <person name="Pagani I."/>
            <person name="Imachi H."/>
            <person name="Tamaki H."/>
            <person name="Sekiguchi Y."/>
            <person name="Kamagata Y."/>
            <person name="Cadillo-Quiroz H."/>
            <person name="Zinder S."/>
            <person name="Liu W.-T."/>
            <person name="Woyke T."/>
        </authorList>
    </citation>
    <scope>NUCLEOTIDE SEQUENCE [LARGE SCALE GENOMIC DNA]</scope>
    <source>
        <strain evidence="3">DSM 22288 / NBRC 105244 / SMSP</strain>
    </source>
</reference>
<dbReference type="AlphaFoldDB" id="L0HHX6"/>
<evidence type="ECO:0000313" key="3">
    <source>
        <dbReference type="Proteomes" id="UP000010824"/>
    </source>
</evidence>
<proteinExistence type="predicted"/>
<keyword evidence="1" id="KW-1133">Transmembrane helix</keyword>
<dbReference type="RefSeq" id="WP_015285622.1">
    <property type="nucleotide sequence ID" value="NC_019943.1"/>
</dbReference>
<dbReference type="GeneID" id="14308018"/>
<feature type="transmembrane region" description="Helical" evidence="1">
    <location>
        <begin position="6"/>
        <end position="23"/>
    </location>
</feature>
<organism evidence="2 3">
    <name type="scientific">Methanoregula formicica (strain DSM 22288 / NBRC 105244 / SMSP)</name>
    <dbReference type="NCBI Taxonomy" id="593750"/>
    <lineage>
        <taxon>Archaea</taxon>
        <taxon>Methanobacteriati</taxon>
        <taxon>Methanobacteriota</taxon>
        <taxon>Stenosarchaea group</taxon>
        <taxon>Methanomicrobia</taxon>
        <taxon>Methanomicrobiales</taxon>
        <taxon>Methanoregulaceae</taxon>
        <taxon>Methanoregula</taxon>
    </lineage>
</organism>
<protein>
    <submittedName>
        <fullName evidence="2">Uncharacterized protein</fullName>
    </submittedName>
</protein>
<keyword evidence="1" id="KW-0812">Transmembrane</keyword>
<keyword evidence="3" id="KW-1185">Reference proteome</keyword>